<reference evidence="6 7" key="1">
    <citation type="submission" date="2019-03" db="EMBL/GenBank/DDBJ databases">
        <title>Deep subsurface shale carbon reservoir microbial communities from Ohio and West Virginia, USA.</title>
        <authorList>
            <person name="Wrighton K."/>
        </authorList>
    </citation>
    <scope>NUCLEOTIDE SEQUENCE [LARGE SCALE GENOMIC DNA]</scope>
    <source>
        <strain evidence="6 7">UTICA-S4D12</strain>
    </source>
</reference>
<organism evidence="6 7">
    <name type="scientific">Halanaerobium congolense</name>
    <dbReference type="NCBI Taxonomy" id="54121"/>
    <lineage>
        <taxon>Bacteria</taxon>
        <taxon>Bacillati</taxon>
        <taxon>Bacillota</taxon>
        <taxon>Clostridia</taxon>
        <taxon>Halanaerobiales</taxon>
        <taxon>Halanaerobiaceae</taxon>
        <taxon>Halanaerobium</taxon>
    </lineage>
</organism>
<dbReference type="Gene3D" id="3.40.50.300">
    <property type="entry name" value="P-loop containing nucleotide triphosphate hydrolases"/>
    <property type="match status" value="2"/>
</dbReference>
<feature type="domain" description="Rad50/SbcC-type AAA" evidence="5">
    <location>
        <begin position="5"/>
        <end position="250"/>
    </location>
</feature>
<evidence type="ECO:0000259" key="5">
    <source>
        <dbReference type="Pfam" id="PF13476"/>
    </source>
</evidence>
<dbReference type="GO" id="GO:0006302">
    <property type="term" value="P:double-strand break repair"/>
    <property type="evidence" value="ECO:0007669"/>
    <property type="project" value="InterPro"/>
</dbReference>
<comment type="subunit">
    <text evidence="2">Heterodimer of SbcC and SbcD.</text>
</comment>
<proteinExistence type="inferred from homology"/>
<evidence type="ECO:0000256" key="1">
    <source>
        <dbReference type="ARBA" id="ARBA00006930"/>
    </source>
</evidence>
<dbReference type="PANTHER" id="PTHR32114:SF2">
    <property type="entry name" value="ABC TRANSPORTER ABCH.3"/>
    <property type="match status" value="1"/>
</dbReference>
<sequence>MIINKIKFKNFMAYYGEIEFDFPIHEDKNVSIIYASNDTGKSCFFKGITFAMYGTNRGEQIKDLVNVNALNENNYEAFVSIFGEHNNKKIQITRTIDTKNNLIDNPSNNDFREELEVFENNSSIVGDNYKEKYDYINSIVQEDASKYFFFDGEKIEAYNIASKTEYKEPIMRILGIKEIENAKGDFITLEKEYEDKRDKLFAKKKELSDTIKEKNNIEDEIETLNKDVGEYNNNLREIKKKIVKLEDELKKHDEVQKKINRKQELRSELDRISGEIAEIKRKRNENFKENSTLILGIDMFENLKNKHNFNFEDDNFYNFNDNIKSFLNYLKKGEKCICGNNINKKEVNNIDNYIKEKIENDEEIQKKQEIKNSFAKLSNFSGHAALAKSNHLQFSEEIIKLKKQYNEFDEEFIKLKKEVGSFDSEANARIGEKITQLENKQDNIKELIAEKKAEMRLKEDKLKNIKNELSKYSSTDSKFTNAEDKLNLASNVKNIFSEYLEKLTKSKKEEVEDRSTEIFLNLTNKKRKYKGLILSDDYELKVELNDGTTYEIEPGKPLNPSTGQSKIISLSYIAGINQSSNSQAPIVIDNPLGLFSDEHRERVTEYIPKFGEQVIFMVTEADLNYKYKKIIEPYVNCEYYLQDDSNETWNKTKISERIDH</sequence>
<dbReference type="AlphaFoldDB" id="A0A4R7DWJ0"/>
<dbReference type="Proteomes" id="UP000295758">
    <property type="component" value="Unassembled WGS sequence"/>
</dbReference>
<gene>
    <name evidence="6" type="ORF">BY453_1374</name>
</gene>
<protein>
    <recommendedName>
        <fullName evidence="3">Nuclease SbcCD subunit C</fullName>
    </recommendedName>
</protein>
<evidence type="ECO:0000256" key="2">
    <source>
        <dbReference type="ARBA" id="ARBA00011322"/>
    </source>
</evidence>
<dbReference type="Pfam" id="PF13476">
    <property type="entry name" value="AAA_23"/>
    <property type="match status" value="1"/>
</dbReference>
<comment type="similarity">
    <text evidence="1">Belongs to the SMC family. SbcC subfamily.</text>
</comment>
<evidence type="ECO:0000256" key="4">
    <source>
        <dbReference type="SAM" id="Coils"/>
    </source>
</evidence>
<comment type="caution">
    <text evidence="6">The sequence shown here is derived from an EMBL/GenBank/DDBJ whole genome shotgun (WGS) entry which is preliminary data.</text>
</comment>
<feature type="coiled-coil region" evidence="4">
    <location>
        <begin position="179"/>
        <end position="282"/>
    </location>
</feature>
<evidence type="ECO:0000256" key="3">
    <source>
        <dbReference type="ARBA" id="ARBA00013368"/>
    </source>
</evidence>
<dbReference type="InterPro" id="IPR038729">
    <property type="entry name" value="Rad50/SbcC_AAA"/>
</dbReference>
<keyword evidence="4" id="KW-0175">Coiled coil</keyword>
<evidence type="ECO:0000313" key="7">
    <source>
        <dbReference type="Proteomes" id="UP000295758"/>
    </source>
</evidence>
<dbReference type="RefSeq" id="WP_089723319.1">
    <property type="nucleotide sequence ID" value="NZ_FNGB01000040.1"/>
</dbReference>
<dbReference type="GO" id="GO:0016887">
    <property type="term" value="F:ATP hydrolysis activity"/>
    <property type="evidence" value="ECO:0007669"/>
    <property type="project" value="InterPro"/>
</dbReference>
<dbReference type="SUPFAM" id="SSF52540">
    <property type="entry name" value="P-loop containing nucleoside triphosphate hydrolases"/>
    <property type="match status" value="2"/>
</dbReference>
<evidence type="ECO:0000313" key="6">
    <source>
        <dbReference type="EMBL" id="TDS26197.1"/>
    </source>
</evidence>
<dbReference type="PANTHER" id="PTHR32114">
    <property type="entry name" value="ABC TRANSPORTER ABCH.3"/>
    <property type="match status" value="1"/>
</dbReference>
<name>A0A4R7DWJ0_9FIRM</name>
<feature type="coiled-coil region" evidence="4">
    <location>
        <begin position="398"/>
        <end position="475"/>
    </location>
</feature>
<dbReference type="InterPro" id="IPR027417">
    <property type="entry name" value="P-loop_NTPase"/>
</dbReference>
<accession>A0A4R7DWJ0</accession>
<dbReference type="EMBL" id="SOAA01000037">
    <property type="protein sequence ID" value="TDS26197.1"/>
    <property type="molecule type" value="Genomic_DNA"/>
</dbReference>